<feature type="domain" description="DUF5683" evidence="2">
    <location>
        <begin position="57"/>
        <end position="209"/>
    </location>
</feature>
<reference evidence="4" key="1">
    <citation type="submission" date="2015-01" db="EMBL/GenBank/DDBJ databases">
        <authorList>
            <person name="MANFREDI Pablo"/>
        </authorList>
    </citation>
    <scope>NUCLEOTIDE SEQUENCE [LARGE SCALE GENOMIC DNA]</scope>
    <source>
        <strain evidence="4">Cc11</strain>
    </source>
</reference>
<evidence type="ECO:0000259" key="2">
    <source>
        <dbReference type="Pfam" id="PF18935"/>
    </source>
</evidence>
<protein>
    <recommendedName>
        <fullName evidence="2">DUF5683 domain-containing protein</fullName>
    </recommendedName>
</protein>
<dbReference type="Proteomes" id="UP000039370">
    <property type="component" value="Unassembled WGS sequence"/>
</dbReference>
<evidence type="ECO:0000313" key="4">
    <source>
        <dbReference type="Proteomes" id="UP000039370"/>
    </source>
</evidence>
<dbReference type="AlphaFoldDB" id="A0A0B7INU8"/>
<evidence type="ECO:0000256" key="1">
    <source>
        <dbReference type="SAM" id="Phobius"/>
    </source>
</evidence>
<keyword evidence="1" id="KW-0472">Membrane</keyword>
<gene>
    <name evidence="3" type="ORF">CCAN11_2340017</name>
</gene>
<dbReference type="EMBL" id="CDOK01000151">
    <property type="protein sequence ID" value="CEN51677.1"/>
    <property type="molecule type" value="Genomic_DNA"/>
</dbReference>
<evidence type="ECO:0000313" key="3">
    <source>
        <dbReference type="EMBL" id="CEN51677.1"/>
    </source>
</evidence>
<dbReference type="InterPro" id="IPR043738">
    <property type="entry name" value="DUF5683"/>
</dbReference>
<dbReference type="Pfam" id="PF18935">
    <property type="entry name" value="DUF5683"/>
    <property type="match status" value="1"/>
</dbReference>
<feature type="transmembrane region" description="Helical" evidence="1">
    <location>
        <begin position="80"/>
        <end position="99"/>
    </location>
</feature>
<name>A0A0B7INU8_9FLAO</name>
<keyword evidence="1" id="KW-0812">Transmembrane</keyword>
<organism evidence="3 4">
    <name type="scientific">Capnocytophaga canimorsus</name>
    <dbReference type="NCBI Taxonomy" id="28188"/>
    <lineage>
        <taxon>Bacteria</taxon>
        <taxon>Pseudomonadati</taxon>
        <taxon>Bacteroidota</taxon>
        <taxon>Flavobacteriia</taxon>
        <taxon>Flavobacteriales</taxon>
        <taxon>Flavobacteriaceae</taxon>
        <taxon>Capnocytophaga</taxon>
    </lineage>
</organism>
<sequence>MILTAFNNYLRKMIKYFVFIIGFLCLQTSLAQNKKAADSLQVKVTDVQKQITWNTDPLSPARAAFYSAIFPGLGQIYNKSYWKVPLVYGALGTTVYFYMRNSKEFDRYQTAYKRRAAGFTDDEFFGDRGDGQPRLSTDGLRRAQQFYRRNKELSLLFLVGFYALNIVDANVDAHLKQFNVDENITLEPFLSTDDITSGVQYGLSLQIRF</sequence>
<keyword evidence="1" id="KW-1133">Transmembrane helix</keyword>
<proteinExistence type="predicted"/>
<accession>A0A0B7INU8</accession>